<evidence type="ECO:0000256" key="6">
    <source>
        <dbReference type="ARBA" id="ARBA00023242"/>
    </source>
</evidence>
<dbReference type="SUPFAM" id="SSF50978">
    <property type="entry name" value="WD40 repeat-like"/>
    <property type="match status" value="1"/>
</dbReference>
<accession>K8F4M9</accession>
<dbReference type="Pfam" id="PF00400">
    <property type="entry name" value="WD40"/>
    <property type="match status" value="2"/>
</dbReference>
<dbReference type="SMART" id="SM00320">
    <property type="entry name" value="WD40"/>
    <property type="match status" value="5"/>
</dbReference>
<evidence type="ECO:0000256" key="4">
    <source>
        <dbReference type="ARBA" id="ARBA00022574"/>
    </source>
</evidence>
<sequence>MNFDSISNSNTTGDVPDEWYRDESHVGYSLLGLKLEKQKRVDSLDELLHKIDRSDSWRQLVDKKLGSGIYLSANEVKFIRNLCTGVFMNDIDVNTQIHTSKVEIGRANEPKRRFLASKWESKRVINILRSIRKRKPELSRLHQIAPKLGLLWNGIEHSVHSERGALRAPRVKLGGHEDSYNAPLEYLGNTGDISNLGTLRCVPVFKHFLNEQFGRCLDLYMCPRAKRSKMDMNVSDLLQDFQTHDVKPLFPSKLMMKFAGHEKAITSMSVHPSGNLLASSAFDSTVRIWSLSTGRCLHMIKTVAPVSSVTWCPQRDKSLISFHVFDTVYFVDLMDALKSRFNDGPIEINTERMTASSSIELPSKVPCGWFDLNKGVYNVTNPYYLTNASWHHKGDFLCVYGSNINEICVHQISKRTSQKLSIEGNNSISRIIFHPCKPCLLVASVKFIVVYDLKSQQILRKFVFESTRVNTLDVHPQGDYILVGCANGKLYWYNIEQSSNAERTLSFNYGVISVEFHKTQPFFSIELNDSSVQIFSFFVADFLSRVAIKPLKTIKDSRTKVFSACRNCVLHPAQPWLFSVGGTFDDEVFLFTEY</sequence>
<dbReference type="PANTHER" id="PTHR17605:SF0">
    <property type="entry name" value="RIBOSOME BIOGENESIS PROTEIN BOP1"/>
    <property type="match status" value="1"/>
</dbReference>
<keyword evidence="5" id="KW-0677">Repeat</keyword>
<dbReference type="OrthoDB" id="5571054at2759"/>
<dbReference type="GeneID" id="19011905"/>
<dbReference type="STRING" id="41875.K8F4M9"/>
<dbReference type="InterPro" id="IPR036322">
    <property type="entry name" value="WD40_repeat_dom_sf"/>
</dbReference>
<evidence type="ECO:0000256" key="7">
    <source>
        <dbReference type="PROSITE-ProRule" id="PRU00221"/>
    </source>
</evidence>
<evidence type="ECO:0000259" key="8">
    <source>
        <dbReference type="SMART" id="SM01035"/>
    </source>
</evidence>
<evidence type="ECO:0000256" key="5">
    <source>
        <dbReference type="ARBA" id="ARBA00022737"/>
    </source>
</evidence>
<dbReference type="InterPro" id="IPR012953">
    <property type="entry name" value="BOP1_N_dom"/>
</dbReference>
<keyword evidence="3" id="KW-0698">rRNA processing</keyword>
<dbReference type="InterPro" id="IPR028598">
    <property type="entry name" value="BOP1/Erb1"/>
</dbReference>
<evidence type="ECO:0000256" key="3">
    <source>
        <dbReference type="ARBA" id="ARBA00022552"/>
    </source>
</evidence>
<dbReference type="PROSITE" id="PS50082">
    <property type="entry name" value="WD_REPEATS_2"/>
    <property type="match status" value="1"/>
</dbReference>
<name>K8F4M9_9CHLO</name>
<feature type="domain" description="BOP1 N-terminal" evidence="8">
    <location>
        <begin position="20"/>
        <end position="251"/>
    </location>
</feature>
<protein>
    <submittedName>
        <fullName evidence="9">Ribosome biogenesis protein BOP1</fullName>
    </submittedName>
</protein>
<dbReference type="GO" id="GO:0043021">
    <property type="term" value="F:ribonucleoprotein complex binding"/>
    <property type="evidence" value="ECO:0007669"/>
    <property type="project" value="TreeGrafter"/>
</dbReference>
<comment type="subcellular location">
    <subcellularLocation>
        <location evidence="1">Nucleus</location>
        <location evidence="1">Nucleolus</location>
    </subcellularLocation>
</comment>
<dbReference type="KEGG" id="bpg:Bathy14g03000"/>
<dbReference type="PROSITE" id="PS50294">
    <property type="entry name" value="WD_REPEATS_REGION"/>
    <property type="match status" value="1"/>
</dbReference>
<keyword evidence="2" id="KW-0690">Ribosome biogenesis</keyword>
<evidence type="ECO:0000313" key="10">
    <source>
        <dbReference type="Proteomes" id="UP000198341"/>
    </source>
</evidence>
<dbReference type="GO" id="GO:0070545">
    <property type="term" value="C:PeBoW complex"/>
    <property type="evidence" value="ECO:0007669"/>
    <property type="project" value="TreeGrafter"/>
</dbReference>
<evidence type="ECO:0000256" key="1">
    <source>
        <dbReference type="ARBA" id="ARBA00004604"/>
    </source>
</evidence>
<dbReference type="InterPro" id="IPR001680">
    <property type="entry name" value="WD40_rpt"/>
</dbReference>
<keyword evidence="4 7" id="KW-0853">WD repeat</keyword>
<keyword evidence="10" id="KW-1185">Reference proteome</keyword>
<evidence type="ECO:0000313" key="9">
    <source>
        <dbReference type="EMBL" id="CCO19775.1"/>
    </source>
</evidence>
<evidence type="ECO:0000256" key="2">
    <source>
        <dbReference type="ARBA" id="ARBA00022517"/>
    </source>
</evidence>
<organism evidence="9 10">
    <name type="scientific">Bathycoccus prasinos</name>
    <dbReference type="NCBI Taxonomy" id="41875"/>
    <lineage>
        <taxon>Eukaryota</taxon>
        <taxon>Viridiplantae</taxon>
        <taxon>Chlorophyta</taxon>
        <taxon>Mamiellophyceae</taxon>
        <taxon>Mamiellales</taxon>
        <taxon>Bathycoccaceae</taxon>
        <taxon>Bathycoccus</taxon>
    </lineage>
</organism>
<gene>
    <name evidence="9" type="primary">BOP1</name>
    <name evidence="9" type="ordered locus">Bathy14g03000</name>
</gene>
<dbReference type="Gene3D" id="2.130.10.10">
    <property type="entry name" value="YVTN repeat-like/Quinoprotein amine dehydrogenase"/>
    <property type="match status" value="1"/>
</dbReference>
<dbReference type="GO" id="GO:0000463">
    <property type="term" value="P:maturation of LSU-rRNA from tricistronic rRNA transcript (SSU-rRNA, 5.8S rRNA, LSU-rRNA)"/>
    <property type="evidence" value="ECO:0007669"/>
    <property type="project" value="TreeGrafter"/>
</dbReference>
<dbReference type="Pfam" id="PF08145">
    <property type="entry name" value="BOP1NT"/>
    <property type="match status" value="1"/>
</dbReference>
<dbReference type="EMBL" id="FO082265">
    <property type="protein sequence ID" value="CCO19775.1"/>
    <property type="molecule type" value="Genomic_DNA"/>
</dbReference>
<dbReference type="InterPro" id="IPR015943">
    <property type="entry name" value="WD40/YVTN_repeat-like_dom_sf"/>
</dbReference>
<dbReference type="AlphaFoldDB" id="K8F4M9"/>
<dbReference type="SMART" id="SM01035">
    <property type="entry name" value="BOP1NT"/>
    <property type="match status" value="1"/>
</dbReference>
<keyword evidence="6" id="KW-0539">Nucleus</keyword>
<dbReference type="Proteomes" id="UP000198341">
    <property type="component" value="Chromosome 14"/>
</dbReference>
<reference evidence="9 10" key="1">
    <citation type="submission" date="2011-10" db="EMBL/GenBank/DDBJ databases">
        <authorList>
            <person name="Genoscope - CEA"/>
        </authorList>
    </citation>
    <scope>NUCLEOTIDE SEQUENCE [LARGE SCALE GENOMIC DNA]</scope>
    <source>
        <strain evidence="9 10">RCC 1105</strain>
    </source>
</reference>
<dbReference type="PANTHER" id="PTHR17605">
    <property type="entry name" value="RIBOSOME BIOGENESIS PROTEIN BOP1 BLOCK OF PROLIFERATION 1 PROTEIN"/>
    <property type="match status" value="1"/>
</dbReference>
<dbReference type="GO" id="GO:0030687">
    <property type="term" value="C:preribosome, large subunit precursor"/>
    <property type="evidence" value="ECO:0007669"/>
    <property type="project" value="TreeGrafter"/>
</dbReference>
<dbReference type="eggNOG" id="KOG0650">
    <property type="taxonomic scope" value="Eukaryota"/>
</dbReference>
<dbReference type="RefSeq" id="XP_007509318.1">
    <property type="nucleotide sequence ID" value="XM_007509256.1"/>
</dbReference>
<proteinExistence type="predicted"/>
<feature type="repeat" description="WD" evidence="7">
    <location>
        <begin position="258"/>
        <end position="299"/>
    </location>
</feature>